<proteinExistence type="predicted"/>
<accession>A0A8I1EDA1</accession>
<comment type="caution">
    <text evidence="1">The sequence shown here is derived from an EMBL/GenBank/DDBJ whole genome shotgun (WGS) entry which is preliminary data.</text>
</comment>
<dbReference type="RefSeq" id="WP_198746860.1">
    <property type="nucleotide sequence ID" value="NZ_JAEHTE010000002.1"/>
</dbReference>
<dbReference type="EMBL" id="JAEHTE010000002">
    <property type="protein sequence ID" value="MBI6883247.1"/>
    <property type="molecule type" value="Genomic_DNA"/>
</dbReference>
<name>A0A8I1EDA1_PSEPU</name>
<evidence type="ECO:0000313" key="1">
    <source>
        <dbReference type="EMBL" id="MBI6883247.1"/>
    </source>
</evidence>
<organism evidence="1 2">
    <name type="scientific">Pseudomonas putida</name>
    <name type="common">Arthrobacter siderocapsulatus</name>
    <dbReference type="NCBI Taxonomy" id="303"/>
    <lineage>
        <taxon>Bacteria</taxon>
        <taxon>Pseudomonadati</taxon>
        <taxon>Pseudomonadota</taxon>
        <taxon>Gammaproteobacteria</taxon>
        <taxon>Pseudomonadales</taxon>
        <taxon>Pseudomonadaceae</taxon>
        <taxon>Pseudomonas</taxon>
    </lineage>
</organism>
<dbReference type="AlphaFoldDB" id="A0A8I1EDA1"/>
<protein>
    <submittedName>
        <fullName evidence="1">Uncharacterized protein</fullName>
    </submittedName>
</protein>
<evidence type="ECO:0000313" key="2">
    <source>
        <dbReference type="Proteomes" id="UP000637061"/>
    </source>
</evidence>
<gene>
    <name evidence="1" type="ORF">JEU22_04915</name>
</gene>
<dbReference type="Proteomes" id="UP000637061">
    <property type="component" value="Unassembled WGS sequence"/>
</dbReference>
<reference evidence="1" key="1">
    <citation type="submission" date="2020-12" db="EMBL/GenBank/DDBJ databases">
        <title>Enhanced detection system for hospital associated transmission using whole genome sequencing surveillance.</title>
        <authorList>
            <person name="Harrison L.H."/>
            <person name="Van Tyne D."/>
            <person name="Marsh J.W."/>
            <person name="Griffith M.P."/>
            <person name="Snyder D.J."/>
            <person name="Cooper V.S."/>
            <person name="Mustapha M."/>
        </authorList>
    </citation>
    <scope>NUCLEOTIDE SEQUENCE</scope>
    <source>
        <strain evidence="1">PSB00042</strain>
    </source>
</reference>
<sequence>MTTTAILQEAKKRLQEIFEKYKDSGDMAPIGEVFDVTECGCNVANLIELMREIDPARKVFETPVTRSEKGLFDLPLFTNHIVFCSSVYGTETSIIDPRIPDDFVELVEHGFNHGDLHGAGFLIWHETENTHGFLVTETLEDGVKPNQAEMDSLSSRLGAKVACYSDPAHDKHAKVCLTVLLTKPDELNSVASILNELSDLAEQWYADTNN</sequence>